<proteinExistence type="predicted"/>
<dbReference type="EMBL" id="AP014836">
    <property type="protein sequence ID" value="BAW79637.1"/>
    <property type="molecule type" value="Genomic_DNA"/>
</dbReference>
<accession>A0A1Q2SKJ7</accession>
<dbReference type="GO" id="GO:0009244">
    <property type="term" value="P:lipopolysaccharide core region biosynthetic process"/>
    <property type="evidence" value="ECO:0007669"/>
    <property type="project" value="TreeGrafter"/>
</dbReference>
<dbReference type="GO" id="GO:0008713">
    <property type="term" value="F:ADP-heptose-lipopolysaccharide heptosyltransferase activity"/>
    <property type="evidence" value="ECO:0007669"/>
    <property type="project" value="TreeGrafter"/>
</dbReference>
<evidence type="ECO:0000313" key="4">
    <source>
        <dbReference type="Proteomes" id="UP000243679"/>
    </source>
</evidence>
<keyword evidence="4" id="KW-1185">Reference proteome</keyword>
<dbReference type="GO" id="GO:0005829">
    <property type="term" value="C:cytosol"/>
    <property type="evidence" value="ECO:0007669"/>
    <property type="project" value="TreeGrafter"/>
</dbReference>
<gene>
    <name evidence="3" type="ORF">TAO_0267</name>
</gene>
<keyword evidence="1" id="KW-0328">Glycosyltransferase</keyword>
<dbReference type="SUPFAM" id="SSF53756">
    <property type="entry name" value="UDP-Glycosyltransferase/glycogen phosphorylase"/>
    <property type="match status" value="1"/>
</dbReference>
<evidence type="ECO:0000256" key="1">
    <source>
        <dbReference type="ARBA" id="ARBA00022676"/>
    </source>
</evidence>
<evidence type="ECO:0000256" key="2">
    <source>
        <dbReference type="ARBA" id="ARBA00022679"/>
    </source>
</evidence>
<organism evidence="3 4">
    <name type="scientific">Candidatus Nitrosoglobus terrae</name>
    <dbReference type="NCBI Taxonomy" id="1630141"/>
    <lineage>
        <taxon>Bacteria</taxon>
        <taxon>Pseudomonadati</taxon>
        <taxon>Pseudomonadota</taxon>
        <taxon>Gammaproteobacteria</taxon>
        <taxon>Chromatiales</taxon>
        <taxon>Chromatiaceae</taxon>
        <taxon>Candidatus Nitrosoglobus</taxon>
    </lineage>
</organism>
<reference evidence="3 4" key="1">
    <citation type="journal article" date="2017" name="ISME J.">
        <title>An acid-tolerant ammonia-oxidizing ?-proteobacterium from soil.</title>
        <authorList>
            <person name="Hayatsu M."/>
            <person name="Tago K."/>
            <person name="Uchiyama I."/>
            <person name="Toyoda A."/>
            <person name="Wang Y."/>
            <person name="Shimomura Y."/>
            <person name="Okubo T."/>
            <person name="Kurisu F."/>
            <person name="Hirono Y."/>
            <person name="Nonaka K."/>
            <person name="Akiyama H."/>
            <person name="Itoh T."/>
            <person name="Takami H."/>
        </authorList>
    </citation>
    <scope>NUCLEOTIDE SEQUENCE [LARGE SCALE GENOMIC DNA]</scope>
    <source>
        <strain evidence="3 4">TAO100</strain>
    </source>
</reference>
<name>A0A1Q2SKJ7_9GAMM</name>
<dbReference type="PANTHER" id="PTHR30160">
    <property type="entry name" value="TETRAACYLDISACCHARIDE 4'-KINASE-RELATED"/>
    <property type="match status" value="1"/>
</dbReference>
<sequence length="338" mass="36979">MAVNPSLSSLGGILIIQPLPGIGDMVWHLPIIHAIAAHSPEGCVTVLTKPRSQADRLLKADPAIGQVLWLERNPGQHDGLLGIMRLVKLLRQQHFRQVWVLHGSSRYGFICWLAGIPERVGYGRGLQKYFLNHPIRLPPNETHGHPLDLMNRLLALSPISPVEKEPKLVIDPAAQRAVMTRYQRLPQPWIAIGIGSSEVYKQWGELNFIQLAHYLRKDAGTILIIGGSGEQAMGQRISTELNKAGIVTGEALGLSLEQVAALLALCAAYIGNDTGVLNMAAAVETPAWGLFGASPPLRHSQYIHCLIPPSGSSNMEGITPEYVITELHNSKIWRGCMM</sequence>
<dbReference type="Pfam" id="PF01075">
    <property type="entry name" value="Glyco_transf_9"/>
    <property type="match status" value="1"/>
</dbReference>
<dbReference type="KEGG" id="ntt:TAO_0267"/>
<evidence type="ECO:0000313" key="3">
    <source>
        <dbReference type="EMBL" id="BAW79637.1"/>
    </source>
</evidence>
<dbReference type="InterPro" id="IPR002201">
    <property type="entry name" value="Glyco_trans_9"/>
</dbReference>
<dbReference type="Proteomes" id="UP000243679">
    <property type="component" value="Chromosome"/>
</dbReference>
<dbReference type="AlphaFoldDB" id="A0A1Q2SKJ7"/>
<keyword evidence="2 3" id="KW-0808">Transferase</keyword>
<dbReference type="Gene3D" id="3.40.50.2000">
    <property type="entry name" value="Glycogen Phosphorylase B"/>
    <property type="match status" value="2"/>
</dbReference>
<dbReference type="InterPro" id="IPR051199">
    <property type="entry name" value="LPS_LOS_Heptosyltrfase"/>
</dbReference>
<dbReference type="CDD" id="cd03789">
    <property type="entry name" value="GT9_LPS_heptosyltransferase"/>
    <property type="match status" value="1"/>
</dbReference>
<protein>
    <submittedName>
        <fullName evidence="3">Glycosyl transferase family protein</fullName>
    </submittedName>
</protein>